<protein>
    <recommendedName>
        <fullName evidence="6">NlpC/P60 domain-containing protein</fullName>
    </recommendedName>
</protein>
<evidence type="ECO:0000313" key="8">
    <source>
        <dbReference type="Proteomes" id="UP000296862"/>
    </source>
</evidence>
<keyword evidence="8" id="KW-1185">Reference proteome</keyword>
<keyword evidence="2" id="KW-0645">Protease</keyword>
<dbReference type="Pfam" id="PF00877">
    <property type="entry name" value="NLPC_P60"/>
    <property type="match status" value="1"/>
</dbReference>
<dbReference type="PANTHER" id="PTHR47053">
    <property type="entry name" value="MUREIN DD-ENDOPEPTIDASE MEPH-RELATED"/>
    <property type="match status" value="1"/>
</dbReference>
<evidence type="ECO:0000256" key="1">
    <source>
        <dbReference type="ARBA" id="ARBA00007074"/>
    </source>
</evidence>
<evidence type="ECO:0000256" key="3">
    <source>
        <dbReference type="ARBA" id="ARBA00022801"/>
    </source>
</evidence>
<keyword evidence="5" id="KW-1133">Transmembrane helix</keyword>
<dbReference type="AlphaFoldDB" id="A0A4P7PWJ3"/>
<dbReference type="RefSeq" id="WP_136152690.1">
    <property type="nucleotide sequence ID" value="NZ_CP038810.1"/>
</dbReference>
<organism evidence="7 8">
    <name type="scientific">Flavobacterium sangjuense</name>
    <dbReference type="NCBI Taxonomy" id="2518177"/>
    <lineage>
        <taxon>Bacteria</taxon>
        <taxon>Pseudomonadati</taxon>
        <taxon>Bacteroidota</taxon>
        <taxon>Flavobacteriia</taxon>
        <taxon>Flavobacteriales</taxon>
        <taxon>Flavobacteriaceae</taxon>
        <taxon>Flavobacterium</taxon>
    </lineage>
</organism>
<keyword evidence="3" id="KW-0378">Hydrolase</keyword>
<reference evidence="7 8" key="1">
    <citation type="submission" date="2019-04" db="EMBL/GenBank/DDBJ databases">
        <title>Flavobacterium sp. GS03.</title>
        <authorList>
            <person name="Kim H."/>
        </authorList>
    </citation>
    <scope>NUCLEOTIDE SEQUENCE [LARGE SCALE GENOMIC DNA]</scope>
    <source>
        <strain evidence="7 8">GS03</strain>
    </source>
</reference>
<dbReference type="Gene3D" id="3.90.1720.10">
    <property type="entry name" value="endopeptidase domain like (from Nostoc punctiforme)"/>
    <property type="match status" value="1"/>
</dbReference>
<dbReference type="InterPro" id="IPR051202">
    <property type="entry name" value="Peptidase_C40"/>
</dbReference>
<keyword evidence="5" id="KW-0812">Transmembrane</keyword>
<dbReference type="InterPro" id="IPR038765">
    <property type="entry name" value="Papain-like_cys_pep_sf"/>
</dbReference>
<dbReference type="PROSITE" id="PS51935">
    <property type="entry name" value="NLPC_P60"/>
    <property type="match status" value="1"/>
</dbReference>
<comment type="similarity">
    <text evidence="1">Belongs to the peptidase C40 family.</text>
</comment>
<feature type="domain" description="NlpC/P60" evidence="6">
    <location>
        <begin position="65"/>
        <end position="194"/>
    </location>
</feature>
<proteinExistence type="inferred from homology"/>
<keyword evidence="5" id="KW-0472">Membrane</keyword>
<sequence length="194" mass="21750">MMDITASIFSMKAQKINLSKHAILIGVSLIFLWISFDYFKKSDMLPQSNETLINGQLINPTQNTVSRRDSIVNYGMELLGTPYVSAGTDKNGFDCSGFIYYVFKHFKIEVPRSSPQYKNFGKEVPIENVKKGDILVFLSPTANVVGHLGIVTNPKGMETEFIHSTSGREMKVVISSLKVEGYKRRFVKAISVIN</sequence>
<evidence type="ECO:0000313" key="7">
    <source>
        <dbReference type="EMBL" id="QBZ98800.1"/>
    </source>
</evidence>
<name>A0A4P7PWJ3_9FLAO</name>
<evidence type="ECO:0000259" key="6">
    <source>
        <dbReference type="PROSITE" id="PS51935"/>
    </source>
</evidence>
<evidence type="ECO:0000256" key="2">
    <source>
        <dbReference type="ARBA" id="ARBA00022670"/>
    </source>
</evidence>
<dbReference type="EMBL" id="CP038810">
    <property type="protein sequence ID" value="QBZ98800.1"/>
    <property type="molecule type" value="Genomic_DNA"/>
</dbReference>
<dbReference type="Proteomes" id="UP000296862">
    <property type="component" value="Chromosome"/>
</dbReference>
<dbReference type="OrthoDB" id="9807055at2"/>
<dbReference type="KEGG" id="fsn:GS03_02311"/>
<gene>
    <name evidence="7" type="ORF">GS03_02311</name>
</gene>
<accession>A0A4P7PWJ3</accession>
<feature type="transmembrane region" description="Helical" evidence="5">
    <location>
        <begin position="21"/>
        <end position="39"/>
    </location>
</feature>
<dbReference type="GO" id="GO:0008234">
    <property type="term" value="F:cysteine-type peptidase activity"/>
    <property type="evidence" value="ECO:0007669"/>
    <property type="project" value="UniProtKB-KW"/>
</dbReference>
<evidence type="ECO:0000256" key="4">
    <source>
        <dbReference type="ARBA" id="ARBA00022807"/>
    </source>
</evidence>
<dbReference type="GO" id="GO:0006508">
    <property type="term" value="P:proteolysis"/>
    <property type="evidence" value="ECO:0007669"/>
    <property type="project" value="UniProtKB-KW"/>
</dbReference>
<dbReference type="InterPro" id="IPR000064">
    <property type="entry name" value="NLP_P60_dom"/>
</dbReference>
<dbReference type="PANTHER" id="PTHR47053:SF1">
    <property type="entry name" value="MUREIN DD-ENDOPEPTIDASE MEPH-RELATED"/>
    <property type="match status" value="1"/>
</dbReference>
<evidence type="ECO:0000256" key="5">
    <source>
        <dbReference type="SAM" id="Phobius"/>
    </source>
</evidence>
<dbReference type="SUPFAM" id="SSF54001">
    <property type="entry name" value="Cysteine proteinases"/>
    <property type="match status" value="1"/>
</dbReference>
<keyword evidence="4" id="KW-0788">Thiol protease</keyword>